<feature type="region of interest" description="Disordered" evidence="1">
    <location>
        <begin position="251"/>
        <end position="282"/>
    </location>
</feature>
<dbReference type="EMBL" id="JARJCM010000074">
    <property type="protein sequence ID" value="KAJ7032324.1"/>
    <property type="molecule type" value="Genomic_DNA"/>
</dbReference>
<keyword evidence="3" id="KW-1185">Reference proteome</keyword>
<dbReference type="Proteomes" id="UP001218188">
    <property type="component" value="Unassembled WGS sequence"/>
</dbReference>
<feature type="compositionally biased region" description="Polar residues" evidence="1">
    <location>
        <begin position="270"/>
        <end position="282"/>
    </location>
</feature>
<evidence type="ECO:0000256" key="1">
    <source>
        <dbReference type="SAM" id="MobiDB-lite"/>
    </source>
</evidence>
<proteinExistence type="predicted"/>
<protein>
    <submittedName>
        <fullName evidence="2">Uncharacterized protein</fullName>
    </submittedName>
</protein>
<organism evidence="2 3">
    <name type="scientific">Mycena alexandri</name>
    <dbReference type="NCBI Taxonomy" id="1745969"/>
    <lineage>
        <taxon>Eukaryota</taxon>
        <taxon>Fungi</taxon>
        <taxon>Dikarya</taxon>
        <taxon>Basidiomycota</taxon>
        <taxon>Agaricomycotina</taxon>
        <taxon>Agaricomycetes</taxon>
        <taxon>Agaricomycetidae</taxon>
        <taxon>Agaricales</taxon>
        <taxon>Marasmiineae</taxon>
        <taxon>Mycenaceae</taxon>
        <taxon>Mycena</taxon>
    </lineage>
</organism>
<comment type="caution">
    <text evidence="2">The sequence shown here is derived from an EMBL/GenBank/DDBJ whole genome shotgun (WGS) entry which is preliminary data.</text>
</comment>
<gene>
    <name evidence="2" type="ORF">C8F04DRAFT_1262077</name>
</gene>
<reference evidence="2" key="1">
    <citation type="submission" date="2023-03" db="EMBL/GenBank/DDBJ databases">
        <title>Massive genome expansion in bonnet fungi (Mycena s.s.) driven by repeated elements and novel gene families across ecological guilds.</title>
        <authorList>
            <consortium name="Lawrence Berkeley National Laboratory"/>
            <person name="Harder C.B."/>
            <person name="Miyauchi S."/>
            <person name="Viragh M."/>
            <person name="Kuo A."/>
            <person name="Thoen E."/>
            <person name="Andreopoulos B."/>
            <person name="Lu D."/>
            <person name="Skrede I."/>
            <person name="Drula E."/>
            <person name="Henrissat B."/>
            <person name="Morin E."/>
            <person name="Kohler A."/>
            <person name="Barry K."/>
            <person name="LaButti K."/>
            <person name="Morin E."/>
            <person name="Salamov A."/>
            <person name="Lipzen A."/>
            <person name="Mereny Z."/>
            <person name="Hegedus B."/>
            <person name="Baldrian P."/>
            <person name="Stursova M."/>
            <person name="Weitz H."/>
            <person name="Taylor A."/>
            <person name="Grigoriev I.V."/>
            <person name="Nagy L.G."/>
            <person name="Martin F."/>
            <person name="Kauserud H."/>
        </authorList>
    </citation>
    <scope>NUCLEOTIDE SEQUENCE</scope>
    <source>
        <strain evidence="2">CBHHK200</strain>
    </source>
</reference>
<dbReference type="AlphaFoldDB" id="A0AAD6SRD1"/>
<sequence length="579" mass="65035">MANAFANHFGPQTAYPSNPLVQTRDIYVACWPMVLPGEYEPEEYPAPQIEISNAHAKRYATRLQEVGLLFKITVPLNGPMAAAEFSRLVQAQLDLFNYSFPAPPHNEDPGDPNDLHSQRWILLHSTIQNSVYTLKLHPKINDNSFGHTEFVKLNGKFSNPMTDANAPTTLPWIQIDFTPLQHRTSAISLDLERFSTPAAPFFGLHSCVGLRILSSLPKSRKSTRDEPLDVYCYDGFCPVNENINPILATLLGPSSDPAPRPTTPPANTSLIRQRSPRSQITSPDRRSIITDWPFEVDQEPGELPLRPLSPPPSRPPLLPLELGVDILEPFEVEEWYNDVSELIRPVTIGLPFASLHTKTIEAGGECLLDLIIHIATCNTRTAPFIMQNRDLQQAEVLRCDSEISFESFLKDYRVISVGVRGTGRSSITHGAGPERAIIRHAVTVLSQRHHYWQQAPSSEMFRPVFTPGTIPIPERIRTFRAHGMFLALHCLLLQQGPFPISIWLLLCLIRGKEALLIPQNVLLHMDPGAHDILAPWYQFHQDTPVPPATDPSHPLRMFIIDRMDRQIQLKSSPASSHTY</sequence>
<name>A0AAD6SRD1_9AGAR</name>
<evidence type="ECO:0000313" key="2">
    <source>
        <dbReference type="EMBL" id="KAJ7032324.1"/>
    </source>
</evidence>
<accession>A0AAD6SRD1</accession>
<evidence type="ECO:0000313" key="3">
    <source>
        <dbReference type="Proteomes" id="UP001218188"/>
    </source>
</evidence>